<dbReference type="SUPFAM" id="SSF56219">
    <property type="entry name" value="DNase I-like"/>
    <property type="match status" value="1"/>
</dbReference>
<feature type="compositionally biased region" description="Low complexity" evidence="1">
    <location>
        <begin position="71"/>
        <end position="81"/>
    </location>
</feature>
<dbReference type="GO" id="GO:0003824">
    <property type="term" value="F:catalytic activity"/>
    <property type="evidence" value="ECO:0007669"/>
    <property type="project" value="InterPro"/>
</dbReference>
<reference evidence="3 4" key="1">
    <citation type="submission" date="2017-10" db="EMBL/GenBank/DDBJ databases">
        <title>Development of genomic resources for the powdery mildew, Erysiphe pulchra.</title>
        <authorList>
            <person name="Wadl P.A."/>
            <person name="Mack B.M."/>
            <person name="Moore G."/>
            <person name="Beltz S.B."/>
        </authorList>
    </citation>
    <scope>NUCLEOTIDE SEQUENCE [LARGE SCALE GENOMIC DNA]</scope>
    <source>
        <strain evidence="3">Cflorida</strain>
    </source>
</reference>
<accession>A0A2S4PLU8</accession>
<sequence length="701" mass="78864">MSTTYAAEKRTQAKLIFQQIATILDEVRDEIELPVQLQKPYRDFIADFNIVARRHFERHVKDTPRPPPPYATSSTTKTSPKTHPPMAMPLNKTILAAPQRKSTYAAVIKAPAPRLQQGERKQKNLKAMDIPPIKNTKNNEDNRLFVRVLPGHAALKMSPYAAYLLLGIPPFYTGFNGSTMEQIEITASTIAEALTNLTNIAPVSVLEPRKNDSSQYMGERNWVVLFPEEISKLSRVLPLFGTHVFTKFLPKLTKTPQCGKCFGWHNERSCTKNPRYRICGSTQHNEKGHSTCDPSRPHRCPPKCVNCHGPHTADSLEYLVRPRKDQKLPSKSEIAQIRDVASAARMRLKKIHCNIISSQNTNTEEVAAIPSTPPNVRKLFTDSPTPARGRYPILSTPNYGRSRENSPNHMNEYPQISVLNLYNAPPGSNNPGAGVNLLLSLTNSFSRPNIILAGDFNLHHKDWHPSYPGPSSTQTESLNDWLEAIGLVLISEVDNPTHNRGNVLDLCFATQKLVAKGIISTVQKELDVTSDHLPILISLPGFKKHLPAPPKPRFGTINANTFSHLLHMQLPKLNTPLQKSAAQIEDRTQKLILALQQEFSGSATHSLPHNKGQLWWDQTCKEAKRQFRQISLIRTPTYADKKAYRKVIKNAKSNFFRKKLNEVSNAKETFEISRWHKSKGHFRSPTMIDPLPPELSTGTYP</sequence>
<evidence type="ECO:0000256" key="1">
    <source>
        <dbReference type="SAM" id="MobiDB-lite"/>
    </source>
</evidence>
<dbReference type="Gene3D" id="3.60.10.10">
    <property type="entry name" value="Endonuclease/exonuclease/phosphatase"/>
    <property type="match status" value="1"/>
</dbReference>
<organism evidence="3 4">
    <name type="scientific">Erysiphe pulchra</name>
    <dbReference type="NCBI Taxonomy" id="225359"/>
    <lineage>
        <taxon>Eukaryota</taxon>
        <taxon>Fungi</taxon>
        <taxon>Dikarya</taxon>
        <taxon>Ascomycota</taxon>
        <taxon>Pezizomycotina</taxon>
        <taxon>Leotiomycetes</taxon>
        <taxon>Erysiphales</taxon>
        <taxon>Erysiphaceae</taxon>
        <taxon>Erysiphe</taxon>
    </lineage>
</organism>
<feature type="domain" description="Endonuclease/exonuclease/phosphatase" evidence="2">
    <location>
        <begin position="418"/>
        <end position="535"/>
    </location>
</feature>
<dbReference type="InterPro" id="IPR036691">
    <property type="entry name" value="Endo/exonu/phosph_ase_sf"/>
</dbReference>
<name>A0A2S4PLU8_9PEZI</name>
<keyword evidence="4" id="KW-1185">Reference proteome</keyword>
<comment type="caution">
    <text evidence="3">The sequence shown here is derived from an EMBL/GenBank/DDBJ whole genome shotgun (WGS) entry which is preliminary data.</text>
</comment>
<feature type="region of interest" description="Disordered" evidence="1">
    <location>
        <begin position="373"/>
        <end position="405"/>
    </location>
</feature>
<dbReference type="EMBL" id="PEDP01001964">
    <property type="protein sequence ID" value="POS83035.1"/>
    <property type="molecule type" value="Genomic_DNA"/>
</dbReference>
<protein>
    <recommendedName>
        <fullName evidence="2">Endonuclease/exonuclease/phosphatase domain-containing protein</fullName>
    </recommendedName>
</protein>
<dbReference type="AlphaFoldDB" id="A0A2S4PLU8"/>
<evidence type="ECO:0000313" key="4">
    <source>
        <dbReference type="Proteomes" id="UP000237438"/>
    </source>
</evidence>
<gene>
    <name evidence="3" type="ORF">EPUL_005871</name>
</gene>
<feature type="region of interest" description="Disordered" evidence="1">
    <location>
        <begin position="58"/>
        <end position="85"/>
    </location>
</feature>
<evidence type="ECO:0000259" key="2">
    <source>
        <dbReference type="Pfam" id="PF14529"/>
    </source>
</evidence>
<dbReference type="Pfam" id="PF14529">
    <property type="entry name" value="Exo_endo_phos_2"/>
    <property type="match status" value="1"/>
</dbReference>
<dbReference type="InterPro" id="IPR005135">
    <property type="entry name" value="Endo/exonuclease/phosphatase"/>
</dbReference>
<dbReference type="STRING" id="225359.A0A2S4PLU8"/>
<proteinExistence type="predicted"/>
<evidence type="ECO:0000313" key="3">
    <source>
        <dbReference type="EMBL" id="POS83035.1"/>
    </source>
</evidence>
<dbReference type="Proteomes" id="UP000237438">
    <property type="component" value="Unassembled WGS sequence"/>
</dbReference>
<dbReference type="OrthoDB" id="3599884at2759"/>